<evidence type="ECO:0000259" key="12">
    <source>
        <dbReference type="Pfam" id="PF18373"/>
    </source>
</evidence>
<gene>
    <name evidence="13" type="primary">LOC114461404</name>
</gene>
<dbReference type="GO" id="GO:0045104">
    <property type="term" value="P:intermediate filament cytoskeleton organization"/>
    <property type="evidence" value="ECO:0007669"/>
    <property type="project" value="InterPro"/>
</dbReference>
<dbReference type="GO" id="GO:0030057">
    <property type="term" value="C:desmosome"/>
    <property type="evidence" value="ECO:0007669"/>
    <property type="project" value="UniProtKB-SubCell"/>
</dbReference>
<feature type="coiled-coil region" evidence="10">
    <location>
        <begin position="113"/>
        <end position="140"/>
    </location>
</feature>
<dbReference type="FunFam" id="3.90.1290.10:FF:000001">
    <property type="entry name" value="Plectin a"/>
    <property type="match status" value="4"/>
</dbReference>
<feature type="domain" description="Desmoplakin spectrin-like" evidence="12">
    <location>
        <begin position="349"/>
        <end position="425"/>
    </location>
</feature>
<dbReference type="Gene3D" id="1.20.58.1060">
    <property type="match status" value="1"/>
</dbReference>
<keyword evidence="6" id="KW-0677">Repeat</keyword>
<evidence type="ECO:0000256" key="5">
    <source>
        <dbReference type="ARBA" id="ARBA00022553"/>
    </source>
</evidence>
<evidence type="ECO:0000313" key="13">
    <source>
        <dbReference type="Ensembl" id="ENSGWIP00000012653.1"/>
    </source>
</evidence>
<dbReference type="Gene3D" id="1.20.58.60">
    <property type="match status" value="2"/>
</dbReference>
<protein>
    <submittedName>
        <fullName evidence="13">Desmoplakin-like</fullName>
    </submittedName>
</protein>
<dbReference type="Pfam" id="PF00681">
    <property type="entry name" value="Plectin"/>
    <property type="match status" value="7"/>
</dbReference>
<dbReference type="SMART" id="SM00250">
    <property type="entry name" value="PLEC"/>
    <property type="match status" value="13"/>
</dbReference>
<dbReference type="GO" id="GO:0042060">
    <property type="term" value="P:wound healing"/>
    <property type="evidence" value="ECO:0007669"/>
    <property type="project" value="TreeGrafter"/>
</dbReference>
<dbReference type="PANTHER" id="PTHR23169:SF26">
    <property type="entry name" value="DESMOPLAKIN"/>
    <property type="match status" value="1"/>
</dbReference>
<reference evidence="13" key="3">
    <citation type="submission" date="2025-09" db="UniProtKB">
        <authorList>
            <consortium name="Ensembl"/>
        </authorList>
    </citation>
    <scope>IDENTIFICATION</scope>
</reference>
<name>A0A8C5DZN5_GOUWI</name>
<keyword evidence="9" id="KW-0472">Membrane</keyword>
<dbReference type="Proteomes" id="UP000694680">
    <property type="component" value="Chromosome 4"/>
</dbReference>
<proteinExistence type="inferred from homology"/>
<reference evidence="13" key="1">
    <citation type="submission" date="2020-06" db="EMBL/GenBank/DDBJ databases">
        <authorList>
            <consortium name="Wellcome Sanger Institute Data Sharing"/>
        </authorList>
    </citation>
    <scope>NUCLEOTIDE SEQUENCE [LARGE SCALE GENOMIC DNA]</scope>
</reference>
<feature type="coiled-coil region" evidence="10">
    <location>
        <begin position="752"/>
        <end position="933"/>
    </location>
</feature>
<keyword evidence="14" id="KW-1185">Reference proteome</keyword>
<dbReference type="SUPFAM" id="SSF75399">
    <property type="entry name" value="Plakin repeat"/>
    <property type="match status" value="4"/>
</dbReference>
<dbReference type="InterPro" id="IPR043197">
    <property type="entry name" value="Plakin"/>
</dbReference>
<dbReference type="GO" id="GO:0014704">
    <property type="term" value="C:intercalated disc"/>
    <property type="evidence" value="ECO:0007669"/>
    <property type="project" value="TreeGrafter"/>
</dbReference>
<feature type="coiled-coil region" evidence="10">
    <location>
        <begin position="960"/>
        <end position="1362"/>
    </location>
</feature>
<dbReference type="GO" id="GO:0005737">
    <property type="term" value="C:cytoplasm"/>
    <property type="evidence" value="ECO:0007669"/>
    <property type="project" value="TreeGrafter"/>
</dbReference>
<evidence type="ECO:0000259" key="11">
    <source>
        <dbReference type="Pfam" id="PF17902"/>
    </source>
</evidence>
<dbReference type="GO" id="GO:0005198">
    <property type="term" value="F:structural molecule activity"/>
    <property type="evidence" value="ECO:0007669"/>
    <property type="project" value="TreeGrafter"/>
</dbReference>
<feature type="coiled-coil region" evidence="10">
    <location>
        <begin position="212"/>
        <end position="242"/>
    </location>
</feature>
<dbReference type="Gene3D" id="3.90.1290.10">
    <property type="entry name" value="Plakin repeat"/>
    <property type="match status" value="4"/>
</dbReference>
<keyword evidence="7" id="KW-0965">Cell junction</keyword>
<feature type="domain" description="Desmoplakin SH3" evidence="11">
    <location>
        <begin position="249"/>
        <end position="314"/>
    </location>
</feature>
<dbReference type="InterPro" id="IPR035915">
    <property type="entry name" value="Plakin_repeat_sf"/>
</dbReference>
<dbReference type="InterPro" id="IPR001101">
    <property type="entry name" value="Plectin_repeat"/>
</dbReference>
<dbReference type="GO" id="GO:0005886">
    <property type="term" value="C:plasma membrane"/>
    <property type="evidence" value="ECO:0007669"/>
    <property type="project" value="UniProtKB-SubCell"/>
</dbReference>
<dbReference type="GO" id="GO:0043588">
    <property type="term" value="P:skin development"/>
    <property type="evidence" value="ECO:0007669"/>
    <property type="project" value="TreeGrafter"/>
</dbReference>
<dbReference type="Pfam" id="PF18373">
    <property type="entry name" value="Spectrin_2"/>
    <property type="match status" value="1"/>
</dbReference>
<evidence type="ECO:0000256" key="3">
    <source>
        <dbReference type="ARBA" id="ARBA00009109"/>
    </source>
</evidence>
<keyword evidence="5" id="KW-0597">Phosphoprotein</keyword>
<dbReference type="GO" id="GO:0005882">
    <property type="term" value="C:intermediate filament"/>
    <property type="evidence" value="ECO:0007669"/>
    <property type="project" value="TreeGrafter"/>
</dbReference>
<dbReference type="CDD" id="cd00176">
    <property type="entry name" value="SPEC"/>
    <property type="match status" value="1"/>
</dbReference>
<evidence type="ECO:0000256" key="4">
    <source>
        <dbReference type="ARBA" id="ARBA00022475"/>
    </source>
</evidence>
<evidence type="ECO:0000256" key="10">
    <source>
        <dbReference type="SAM" id="Coils"/>
    </source>
</evidence>
<evidence type="ECO:0000313" key="14">
    <source>
        <dbReference type="Proteomes" id="UP000694680"/>
    </source>
</evidence>
<dbReference type="Gene3D" id="2.30.30.40">
    <property type="entry name" value="SH3 Domains"/>
    <property type="match status" value="1"/>
</dbReference>
<dbReference type="GO" id="GO:0098609">
    <property type="term" value="P:cell-cell adhesion"/>
    <property type="evidence" value="ECO:0007669"/>
    <property type="project" value="TreeGrafter"/>
</dbReference>
<dbReference type="SMART" id="SM00150">
    <property type="entry name" value="SPEC"/>
    <property type="match status" value="2"/>
</dbReference>
<comment type="similarity">
    <text evidence="3">Belongs to the plakin or cytolinker family.</text>
</comment>
<evidence type="ECO:0000256" key="8">
    <source>
        <dbReference type="ARBA" id="ARBA00023054"/>
    </source>
</evidence>
<accession>A0A8C5DZN5</accession>
<dbReference type="Pfam" id="PF17902">
    <property type="entry name" value="SH3_10"/>
    <property type="match status" value="1"/>
</dbReference>
<comment type="subcellular location">
    <subcellularLocation>
        <location evidence="2">Cell junction</location>
        <location evidence="2">Desmosome</location>
    </subcellularLocation>
    <subcellularLocation>
        <location evidence="1">Cell membrane</location>
    </subcellularLocation>
</comment>
<evidence type="ECO:0000256" key="2">
    <source>
        <dbReference type="ARBA" id="ARBA00004568"/>
    </source>
</evidence>
<dbReference type="Pfam" id="PF21019">
    <property type="entry name" value="Spectrin_3"/>
    <property type="match status" value="1"/>
</dbReference>
<dbReference type="InterPro" id="IPR041573">
    <property type="entry name" value="Desmoplakin_Spectrin-like"/>
</dbReference>
<keyword evidence="4" id="KW-1003">Cell membrane</keyword>
<evidence type="ECO:0000256" key="9">
    <source>
        <dbReference type="ARBA" id="ARBA00023136"/>
    </source>
</evidence>
<sequence length="2404" mass="274583">MASWGDDPAAIEQQLVSHQKFQNSIQRSSELDRAREELSKKGDKGNLYALDQEWDTLQQMSHGRAQQLRELLQIIEEISREIMWVNDREEEELVFDWGDKNVEQYIPRKQEAYSKLMSALEDKEKQLNKLKTRVDNLLKNGHPAADKIEAYQDTLQTQWSWLLQITKCIDTHLKENGAYSQFFKMANETYMALQKEHESVRKKFACDKNTSLDNLLEMLKSLEREKEKITEHKRQVQHLVSKSRSIVRLKPRNPEDKSSSGVIVKALCDFKQDQKVICKNNEAILKDNSQRSKWLVTGPGGLDMMVPSVCLIVPPPNPLSISLANKNEQYYEAILSIWNQLLINVKSLIAWQYCTRDINYINSLTISVLSKMRPEEYRQIFKSMETNYEDFILNSHGSQMFVDDDKKNMEQQFHNAQTHYDQLLVRLPTYGQCLSVAHTHIRSVSVCSTHTYGQCLSVAHTHIRSVSVCSTHTYEHLTFCCAAFYVHYHGLWFMSLTDKLLSEIKTRQTLNANRGRGTKLCVHTRLRALREMLDSMSRAEDIIKVHEARLTEKETTSLSPQEVEEYVSTLKNIKADLDQRKDVLASMETELTNACRWDRQVGGPFHRCDLMLSKYKEDVRLLLDRWKRIQGQIDTRLQDLQLYLPQLQHYQKTSSDLSCWIDATRKKQDILLGTQIDNVQYVFCFSQDYESDLNSYTSGLETLLNIPIKRTMLRSPAMDLNQEAIQMQTRYMALLTQSADYYKFLGALLKNMEELKIRNTRIELLEEELRRLKDGMQDHSDKNKSMEDALARYKLELSQSQTQLLSMQEVKQSSALQYGAAKRDLDDMQGQIAGLKEELEKLKYLLEEEKRKKNQAEERYSQQKDDYELMLRKKQSELEKISWSNRDVEKEMGSKDHEIELLRRQLADEAAKVKELQKEIAKVRSQCSVEMNNLKLSYDTQINVSHTNTQQLAAQRDEENVQLKLRYDRMEVERRGLEEDLLKLRASLSKAEEFRKRAEEEAQSQRSVILEEGHRRRELESQVESLMLQRNQDSSQFREELEEVLKALEEKKDQLNYVKHKLEEEIRWRKTTEEGQAVLEQTVSELQLKITKLSKAATQLKEYEEELETTRLELEREKRERSRMEQNISTLQSRIRDVQLVRDRLEGQVNDLRNDNQEEASRRRQLEADLEKMTLAVTEYSRTITTLRESQEQVCSSEKRGEEERLRLQKELEQSLKQNRSSEDTVMRLSSELKALQQQLLQEHVHVKDLNSRNQELSRALEEKTKALNLSSAEVQRLKEMTETLTKDKLRLEEELRSARHDKEELLRTKRESDDELSSQITALELQLKTSERHNADYRNLVSELSSEREKLMVETEKIQKEASESQYESIVSEKETLMIKFQTSEKDQGQTKQLEEELMRIRMSSESDLRDKERLQQENERMKMDVNYWKDQCESKQVVIKQCDADKEGLERDKQSLKSEIERLMRELRTLEESYKSKLLSIQQEMQEVAIVKQTMESQLKQSREAPTMDASTLIFDGVRKSVTANQLLDCGVLDKQAFDLLVKGQRTVPELSADKRVYLKGTGPIAGVVIENSDSSEPLSAPFYKLTLSEAKNENLLPPECADLLLDAQAATGYIIDARTNQKFTVDEACDQSVVDSKDRKRLLAAEAAAVGYTGQGRSDPLSVFQAMKQGVVDKNQALRLLQAQESVGGILDPALSVLLPKETAIERQIIDDGLCRALNQKPKIYLDPETMEGVTYDSIKKKCKVEPHTGILLLPVSERIDPSKLVFDGVRKPVTAKQLLECNVLERPMFRDLEKGKKSVPEVSEKKKTTLKGTGPIAGVIAGSQGKMSLSEAKKQMLLPEGVANFLLEAQAATGHIIDPQTNQKLTVEEACIKEVVDIKDRDKLLAAEGAAIGYNDPNVTKPISVFEAMNKGIIDKVTGLRLLQAQESVGGILDPNLSVFLPKDTAIKRQLIDEKLHCTLNQDPQCYLDPETECNISYGMLKKRCMTESNTGLLLLPISERIDPSKLIFDGVRKMSLSEAKKQMLLPSDSADYLLEAQAATGYIIDPQTDQKLTVEEACDKGVVDIKVKNRLLTAESAAVGFRDPKSNKLLSVFEAMKRGIVDDKTALRLLQAQESVGGILDPNLSVFLPKDIALKRNLLDTNLHQVLSRGPPCYLDPEVERVVSYGALKKRCKTEPYTELKILPVTERMDASKIIFDGVRKSITAQQLFDCGVIDKTLLSQLIKGEKSVQDVSVDKRVFLKGTGSIAGLAAGPSMKMSFTEAKNQNLMPSESADQLLIAQAATGSIIDPRTNQKLNVKEACAKGVVNKEDQSMLFAAEAAAIGYRDSNTPKLLSAGQAFQKGLIDKNAALRLLQAQEAAGGILDPELSVTHLSSHERWAAPIRDGSRTARGSGCLRFHS</sequence>
<dbReference type="PANTHER" id="PTHR23169">
    <property type="entry name" value="ENVOPLAKIN"/>
    <property type="match status" value="1"/>
</dbReference>
<reference evidence="13" key="2">
    <citation type="submission" date="2025-08" db="UniProtKB">
        <authorList>
            <consortium name="Ensembl"/>
        </authorList>
    </citation>
    <scope>IDENTIFICATION</scope>
</reference>
<feature type="coiled-coil region" evidence="10">
    <location>
        <begin position="1413"/>
        <end position="1482"/>
    </location>
</feature>
<keyword evidence="8 10" id="KW-0175">Coiled coil</keyword>
<dbReference type="InterPro" id="IPR041615">
    <property type="entry name" value="Desmoplakin_SH3"/>
</dbReference>
<evidence type="ECO:0000256" key="7">
    <source>
        <dbReference type="ARBA" id="ARBA00022949"/>
    </source>
</evidence>
<dbReference type="InterPro" id="IPR018159">
    <property type="entry name" value="Spectrin/alpha-actinin"/>
</dbReference>
<evidence type="ECO:0000256" key="6">
    <source>
        <dbReference type="ARBA" id="ARBA00022737"/>
    </source>
</evidence>
<dbReference type="SUPFAM" id="SSF46966">
    <property type="entry name" value="Spectrin repeat"/>
    <property type="match status" value="2"/>
</dbReference>
<dbReference type="Ensembl" id="ENSGWIT00000014089.1">
    <property type="protein sequence ID" value="ENSGWIP00000012653.1"/>
    <property type="gene ID" value="ENSGWIG00000007316.1"/>
</dbReference>
<organism evidence="13 14">
    <name type="scientific">Gouania willdenowi</name>
    <name type="common">Blunt-snouted clingfish</name>
    <name type="synonym">Lepadogaster willdenowi</name>
    <dbReference type="NCBI Taxonomy" id="441366"/>
    <lineage>
        <taxon>Eukaryota</taxon>
        <taxon>Metazoa</taxon>
        <taxon>Chordata</taxon>
        <taxon>Craniata</taxon>
        <taxon>Vertebrata</taxon>
        <taxon>Euteleostomi</taxon>
        <taxon>Actinopterygii</taxon>
        <taxon>Neopterygii</taxon>
        <taxon>Teleostei</taxon>
        <taxon>Neoteleostei</taxon>
        <taxon>Acanthomorphata</taxon>
        <taxon>Ovalentaria</taxon>
        <taxon>Blenniimorphae</taxon>
        <taxon>Blenniiformes</taxon>
        <taxon>Gobiesocoidei</taxon>
        <taxon>Gobiesocidae</taxon>
        <taxon>Gobiesocinae</taxon>
        <taxon>Gouania</taxon>
    </lineage>
</organism>
<evidence type="ECO:0000256" key="1">
    <source>
        <dbReference type="ARBA" id="ARBA00004236"/>
    </source>
</evidence>